<feature type="non-terminal residue" evidence="4">
    <location>
        <position position="97"/>
    </location>
</feature>
<dbReference type="PANTHER" id="PTHR11807">
    <property type="entry name" value="ATPASES OF THE PP SUPERFAMILY-RELATED"/>
    <property type="match status" value="1"/>
</dbReference>
<evidence type="ECO:0000313" key="5">
    <source>
        <dbReference type="Proteomes" id="UP000285301"/>
    </source>
</evidence>
<dbReference type="AlphaFoldDB" id="A0A3S3SBA2"/>
<comment type="caution">
    <text evidence="4">The sequence shown here is derived from an EMBL/GenBank/DDBJ whole genome shotgun (WGS) entry which is preliminary data.</text>
</comment>
<reference evidence="4" key="2">
    <citation type="submission" date="2018-11" db="EMBL/GenBank/DDBJ databases">
        <title>Trombidioid mite genomics.</title>
        <authorList>
            <person name="Dong X."/>
        </authorList>
    </citation>
    <scope>NUCLEOTIDE SEQUENCE</scope>
    <source>
        <strain evidence="4">UoL-WK</strain>
    </source>
</reference>
<dbReference type="STRING" id="1965070.A0A3S3SBA2"/>
<accession>A0A3S3SBA2</accession>
<dbReference type="EMBL" id="NCKU01006908">
    <property type="protein sequence ID" value="RWS03054.1"/>
    <property type="molecule type" value="Genomic_DNA"/>
</dbReference>
<dbReference type="Proteomes" id="UP000285301">
    <property type="component" value="Unassembled WGS sequence"/>
</dbReference>
<organism evidence="4 5">
    <name type="scientific">Dinothrombium tinctorium</name>
    <dbReference type="NCBI Taxonomy" id="1965070"/>
    <lineage>
        <taxon>Eukaryota</taxon>
        <taxon>Metazoa</taxon>
        <taxon>Ecdysozoa</taxon>
        <taxon>Arthropoda</taxon>
        <taxon>Chelicerata</taxon>
        <taxon>Arachnida</taxon>
        <taxon>Acari</taxon>
        <taxon>Acariformes</taxon>
        <taxon>Trombidiformes</taxon>
        <taxon>Prostigmata</taxon>
        <taxon>Anystina</taxon>
        <taxon>Parasitengona</taxon>
        <taxon>Trombidioidea</taxon>
        <taxon>Trombidiidae</taxon>
        <taxon>Dinothrombium</taxon>
    </lineage>
</organism>
<evidence type="ECO:0000313" key="4">
    <source>
        <dbReference type="EMBL" id="RWS13040.1"/>
    </source>
</evidence>
<keyword evidence="4" id="KW-0547">Nucleotide-binding</keyword>
<keyword evidence="4" id="KW-0067">ATP-binding</keyword>
<dbReference type="GO" id="GO:0002143">
    <property type="term" value="P:tRNA wobble position uridine thiolation"/>
    <property type="evidence" value="ECO:0007669"/>
    <property type="project" value="TreeGrafter"/>
</dbReference>
<name>A0A3S3SBA2_9ACAR</name>
<dbReference type="PANTHER" id="PTHR11807:SF12">
    <property type="entry name" value="CYTOPLASMIC TRNA 2-THIOLATION PROTEIN 1"/>
    <property type="match status" value="1"/>
</dbReference>
<evidence type="ECO:0000313" key="2">
    <source>
        <dbReference type="EMBL" id="RWS03054.1"/>
    </source>
</evidence>
<dbReference type="GO" id="GO:0005739">
    <property type="term" value="C:mitochondrion"/>
    <property type="evidence" value="ECO:0007669"/>
    <property type="project" value="TreeGrafter"/>
</dbReference>
<dbReference type="EMBL" id="NCKU01001127">
    <property type="protein sequence ID" value="RWS13033.1"/>
    <property type="molecule type" value="Genomic_DNA"/>
</dbReference>
<evidence type="ECO:0000313" key="3">
    <source>
        <dbReference type="EMBL" id="RWS13033.1"/>
    </source>
</evidence>
<sequence length="97" mass="11200">MKTLDNRYDYGHDLVLLSIDERIADYRDDLLESLEKFSRTKICADWSMDEISLSRLVDRGAALLNADKILASPNADDIAELYFGEYFNQKCKLFEAL</sequence>
<dbReference type="GO" id="GO:0000049">
    <property type="term" value="F:tRNA binding"/>
    <property type="evidence" value="ECO:0007669"/>
    <property type="project" value="TreeGrafter"/>
</dbReference>
<proteinExistence type="predicted"/>
<dbReference type="EMBL" id="NCKU01001122">
    <property type="protein sequence ID" value="RWS13040.1"/>
    <property type="molecule type" value="Genomic_DNA"/>
</dbReference>
<gene>
    <name evidence="3" type="ORF">B4U79_03928</name>
    <name evidence="4" type="ORF">B4U79_13488</name>
    <name evidence="2" type="ORF">B4U79_14763</name>
</gene>
<dbReference type="OrthoDB" id="198857at2759"/>
<dbReference type="GO" id="GO:0005524">
    <property type="term" value="F:ATP binding"/>
    <property type="evidence" value="ECO:0007669"/>
    <property type="project" value="UniProtKB-KW"/>
</dbReference>
<keyword evidence="1" id="KW-0808">Transferase</keyword>
<keyword evidence="5" id="KW-1185">Reference proteome</keyword>
<protein>
    <submittedName>
        <fullName evidence="4">ATP-binding domain-containing protein 3-like protein</fullName>
    </submittedName>
</protein>
<dbReference type="GO" id="GO:0002144">
    <property type="term" value="C:cytosolic tRNA wobble base thiouridylase complex"/>
    <property type="evidence" value="ECO:0007669"/>
    <property type="project" value="TreeGrafter"/>
</dbReference>
<dbReference type="GO" id="GO:0016740">
    <property type="term" value="F:transferase activity"/>
    <property type="evidence" value="ECO:0007669"/>
    <property type="project" value="UniProtKB-KW"/>
</dbReference>
<reference evidence="4 5" key="1">
    <citation type="journal article" date="2018" name="Gigascience">
        <title>Genomes of trombidid mites reveal novel predicted allergens and laterally-transferred genes associated with secondary metabolism.</title>
        <authorList>
            <person name="Dong X."/>
            <person name="Chaisiri K."/>
            <person name="Xia D."/>
            <person name="Armstrong S.D."/>
            <person name="Fang Y."/>
            <person name="Donnelly M.J."/>
            <person name="Kadowaki T."/>
            <person name="McGarry J.W."/>
            <person name="Darby A.C."/>
            <person name="Makepeace B.L."/>
        </authorList>
    </citation>
    <scope>NUCLEOTIDE SEQUENCE [LARGE SCALE GENOMIC DNA]</scope>
    <source>
        <strain evidence="4">UoL-WK</strain>
    </source>
</reference>
<evidence type="ECO:0000256" key="1">
    <source>
        <dbReference type="ARBA" id="ARBA00022679"/>
    </source>
</evidence>